<dbReference type="GO" id="GO:0016874">
    <property type="term" value="F:ligase activity"/>
    <property type="evidence" value="ECO:0007669"/>
    <property type="project" value="UniProtKB-KW"/>
</dbReference>
<dbReference type="InterPro" id="IPR051533">
    <property type="entry name" value="WaaL-like"/>
</dbReference>
<evidence type="ECO:0000259" key="6">
    <source>
        <dbReference type="Pfam" id="PF04932"/>
    </source>
</evidence>
<evidence type="ECO:0000313" key="8">
    <source>
        <dbReference type="Proteomes" id="UP000270411"/>
    </source>
</evidence>
<evidence type="ECO:0000256" key="5">
    <source>
        <dbReference type="SAM" id="Phobius"/>
    </source>
</evidence>
<dbReference type="KEGG" id="cpau:EHF44_09355"/>
<organism evidence="7 8">
    <name type="scientific">Cupriavidus pauculus</name>
    <dbReference type="NCBI Taxonomy" id="82633"/>
    <lineage>
        <taxon>Bacteria</taxon>
        <taxon>Pseudomonadati</taxon>
        <taxon>Pseudomonadota</taxon>
        <taxon>Betaproteobacteria</taxon>
        <taxon>Burkholderiales</taxon>
        <taxon>Burkholderiaceae</taxon>
        <taxon>Cupriavidus</taxon>
    </lineage>
</organism>
<dbReference type="AlphaFoldDB" id="A0A3G8H461"/>
<reference evidence="8" key="1">
    <citation type="submission" date="2018-11" db="EMBL/GenBank/DDBJ databases">
        <title>FDA dAtabase for Regulatory Grade micrObial Sequences (FDA-ARGOS): Supporting development and validation of Infectious Disease Dx tests.</title>
        <authorList>
            <person name="Goldberg B."/>
            <person name="Campos J."/>
            <person name="Tallon L."/>
            <person name="Sadzewicz L."/>
            <person name="Zhao X."/>
            <person name="Vavikolanu K."/>
            <person name="Mehta A."/>
            <person name="Aluvathingal J."/>
            <person name="Nadendla S."/>
            <person name="Geyer C."/>
            <person name="Nandy P."/>
            <person name="Yan Y."/>
            <person name="Sichtig H."/>
        </authorList>
    </citation>
    <scope>NUCLEOTIDE SEQUENCE [LARGE SCALE GENOMIC DNA]</scope>
    <source>
        <strain evidence="8">FDAARGOS_614</strain>
    </source>
</reference>
<feature type="transmembrane region" description="Helical" evidence="5">
    <location>
        <begin position="142"/>
        <end position="162"/>
    </location>
</feature>
<feature type="domain" description="O-antigen ligase-related" evidence="6">
    <location>
        <begin position="177"/>
        <end position="332"/>
    </location>
</feature>
<feature type="transmembrane region" description="Helical" evidence="5">
    <location>
        <begin position="358"/>
        <end position="379"/>
    </location>
</feature>
<dbReference type="PANTHER" id="PTHR37422:SF23">
    <property type="entry name" value="TEICHURONIC ACID BIOSYNTHESIS PROTEIN TUAE"/>
    <property type="match status" value="1"/>
</dbReference>
<feature type="transmembrane region" description="Helical" evidence="5">
    <location>
        <begin position="58"/>
        <end position="79"/>
    </location>
</feature>
<dbReference type="InterPro" id="IPR007016">
    <property type="entry name" value="O-antigen_ligase-rel_domated"/>
</dbReference>
<accession>A0A3G8H461</accession>
<evidence type="ECO:0000256" key="4">
    <source>
        <dbReference type="ARBA" id="ARBA00023136"/>
    </source>
</evidence>
<dbReference type="EMBL" id="CP033969">
    <property type="protein sequence ID" value="AZG15313.1"/>
    <property type="molecule type" value="Genomic_DNA"/>
</dbReference>
<feature type="transmembrane region" description="Helical" evidence="5">
    <location>
        <begin position="113"/>
        <end position="130"/>
    </location>
</feature>
<protein>
    <submittedName>
        <fullName evidence="7">O-antigen ligase family protein</fullName>
    </submittedName>
</protein>
<dbReference type="OrthoDB" id="8576060at2"/>
<dbReference type="Pfam" id="PF04932">
    <property type="entry name" value="Wzy_C"/>
    <property type="match status" value="1"/>
</dbReference>
<feature type="transmembrane region" description="Helical" evidence="5">
    <location>
        <begin position="385"/>
        <end position="402"/>
    </location>
</feature>
<keyword evidence="4 5" id="KW-0472">Membrane</keyword>
<dbReference type="Proteomes" id="UP000270411">
    <property type="component" value="Chromosome 1"/>
</dbReference>
<feature type="transmembrane region" description="Helical" evidence="5">
    <location>
        <begin position="214"/>
        <end position="234"/>
    </location>
</feature>
<comment type="subcellular location">
    <subcellularLocation>
        <location evidence="1">Membrane</location>
        <topology evidence="1">Multi-pass membrane protein</topology>
    </subcellularLocation>
</comment>
<evidence type="ECO:0000256" key="1">
    <source>
        <dbReference type="ARBA" id="ARBA00004141"/>
    </source>
</evidence>
<sequence>MNFSKHGISTLADVLVFAFPILVLCVPRGAGVFLAGVGLLILLGWRGMGRAWREHADFLVPLAVSVGLFLAVFVFSKFYHDTPWNVIDNPSRALLAILACWVMVRTASDPTHLWRGITVALAGALMIVIYQKFVMGIPRPGAWVQAIAFANMVAALSLVGFARPGTSRFAHAEAWLNVILGTMILMLNGTRGAVVAMLVAVVPMLMVRYRRLSFRMFVVALAGAALLGTAAYFVPDSPVSARVDDAVREVQQYQHGQIETSVGVRLKIWHLGMQYFAEHPWTGIGVGQFARILHASTFCQQNESTACVLEHAHNDFVEAASTTGIPGLIVFLGLFIVPAVLFARVMRACRANVCPKGVSLGGGGLGVVLSALICGLTQVTLAHQANVVFYAGLTGMLLGLAAREARLAQRHQATPAASASVSPNAIRMAAVGAV</sequence>
<gene>
    <name evidence="7" type="ORF">EHF44_09355</name>
</gene>
<keyword evidence="3 5" id="KW-1133">Transmembrane helix</keyword>
<feature type="transmembrane region" description="Helical" evidence="5">
    <location>
        <begin position="325"/>
        <end position="346"/>
    </location>
</feature>
<dbReference type="GO" id="GO:0016020">
    <property type="term" value="C:membrane"/>
    <property type="evidence" value="ECO:0007669"/>
    <property type="project" value="UniProtKB-SubCell"/>
</dbReference>
<keyword evidence="7" id="KW-0436">Ligase</keyword>
<evidence type="ECO:0000313" key="7">
    <source>
        <dbReference type="EMBL" id="AZG15313.1"/>
    </source>
</evidence>
<keyword evidence="2 5" id="KW-0812">Transmembrane</keyword>
<dbReference type="PANTHER" id="PTHR37422">
    <property type="entry name" value="TEICHURONIC ACID BIOSYNTHESIS PROTEIN TUAE"/>
    <property type="match status" value="1"/>
</dbReference>
<proteinExistence type="predicted"/>
<name>A0A3G8H461_9BURK</name>
<evidence type="ECO:0000256" key="3">
    <source>
        <dbReference type="ARBA" id="ARBA00022989"/>
    </source>
</evidence>
<feature type="transmembrane region" description="Helical" evidence="5">
    <location>
        <begin position="32"/>
        <end position="52"/>
    </location>
</feature>
<feature type="transmembrane region" description="Helical" evidence="5">
    <location>
        <begin position="174"/>
        <end position="202"/>
    </location>
</feature>
<evidence type="ECO:0000256" key="2">
    <source>
        <dbReference type="ARBA" id="ARBA00022692"/>
    </source>
</evidence>